<comment type="subunit">
    <text evidence="7">Homohexamer.</text>
</comment>
<dbReference type="EMBL" id="ADHO01000012">
    <property type="protein sequence ID" value="EFX42451.1"/>
    <property type="molecule type" value="Genomic_DNA"/>
</dbReference>
<comment type="cofactor">
    <cofactor evidence="1 7">
        <name>Mg(2+)</name>
        <dbReference type="ChEBI" id="CHEBI:18420"/>
    </cofactor>
</comment>
<evidence type="ECO:0000256" key="4">
    <source>
        <dbReference type="ARBA" id="ARBA00022801"/>
    </source>
</evidence>
<comment type="subcellular location">
    <subcellularLocation>
        <location evidence="7">Cytoplasm</location>
    </subcellularLocation>
</comment>
<accession>E7G2F3</accession>
<feature type="binding site" evidence="7">
    <location>
        <position position="43"/>
    </location>
    <ligand>
        <name>substrate</name>
    </ligand>
</feature>
<dbReference type="Proteomes" id="UP000054093">
    <property type="component" value="Unassembled WGS sequence"/>
</dbReference>
<keyword evidence="5 7" id="KW-0460">Magnesium</keyword>
<sequence length="177" mass="19734">MFMNISKIPVSNADVLNAVIEIPYGSRIKYEVDEESGAVVVDRVMFTSMVYPANYGFIPHTLSDDGDPADILVLNEDPLQAGSVIKCRLIGVLIMEDGGLGDEKLLAVPLSKIDPRYAHVKSLEDLAPIVLQKIRHFFETYKDLEPQKWVKVKDFGNKAQAEEILRKALANYQQAQG</sequence>
<proteinExistence type="inferred from homology"/>
<feature type="binding site" evidence="7">
    <location>
        <position position="29"/>
    </location>
    <ligand>
        <name>substrate</name>
    </ligand>
</feature>
<protein>
    <recommendedName>
        <fullName evidence="7">Inorganic pyrophosphatase</fullName>
        <ecNumber evidence="7">3.6.1.1</ecNumber>
    </recommendedName>
    <alternativeName>
        <fullName evidence="7">Pyrophosphate phospho-hydrolase</fullName>
        <shortName evidence="7">PPase</shortName>
    </alternativeName>
</protein>
<evidence type="ECO:0000256" key="3">
    <source>
        <dbReference type="ARBA" id="ARBA00022723"/>
    </source>
</evidence>
<evidence type="ECO:0000256" key="6">
    <source>
        <dbReference type="ARBA" id="ARBA00047820"/>
    </source>
</evidence>
<dbReference type="PANTHER" id="PTHR10286">
    <property type="entry name" value="INORGANIC PYROPHOSPHATASE"/>
    <property type="match status" value="1"/>
</dbReference>
<keyword evidence="3 7" id="KW-0479">Metal-binding</keyword>
<dbReference type="NCBIfam" id="NF002317">
    <property type="entry name" value="PRK01250.1"/>
    <property type="match status" value="1"/>
</dbReference>
<dbReference type="InterPro" id="IPR036649">
    <property type="entry name" value="Pyrophosphatase_sf"/>
</dbReference>
<comment type="catalytic activity">
    <reaction evidence="6 7">
        <text>diphosphate + H2O = 2 phosphate + H(+)</text>
        <dbReference type="Rhea" id="RHEA:24576"/>
        <dbReference type="ChEBI" id="CHEBI:15377"/>
        <dbReference type="ChEBI" id="CHEBI:15378"/>
        <dbReference type="ChEBI" id="CHEBI:33019"/>
        <dbReference type="ChEBI" id="CHEBI:43474"/>
        <dbReference type="EC" id="3.6.1.1"/>
    </reaction>
</comment>
<feature type="binding site" evidence="7">
    <location>
        <position position="65"/>
    </location>
    <ligand>
        <name>Mg(2+)</name>
        <dbReference type="ChEBI" id="CHEBI:18420"/>
        <label>1</label>
    </ligand>
</feature>
<dbReference type="SUPFAM" id="SSF50324">
    <property type="entry name" value="Inorganic pyrophosphatase"/>
    <property type="match status" value="1"/>
</dbReference>
<name>E7G2F3_9HELI</name>
<evidence type="ECO:0000256" key="1">
    <source>
        <dbReference type="ARBA" id="ARBA00001946"/>
    </source>
</evidence>
<dbReference type="GO" id="GO:0000287">
    <property type="term" value="F:magnesium ion binding"/>
    <property type="evidence" value="ECO:0007669"/>
    <property type="project" value="UniProtKB-UniRule"/>
</dbReference>
<feature type="binding site" evidence="7">
    <location>
        <position position="70"/>
    </location>
    <ligand>
        <name>Mg(2+)</name>
        <dbReference type="ChEBI" id="CHEBI:18420"/>
        <label>1</label>
    </ligand>
</feature>
<evidence type="ECO:0000313" key="9">
    <source>
        <dbReference type="Proteomes" id="UP000054093"/>
    </source>
</evidence>
<gene>
    <name evidence="7 8" type="primary">ppa</name>
    <name evidence="8" type="ORF">HSUHS5_0084</name>
</gene>
<dbReference type="CDD" id="cd00412">
    <property type="entry name" value="pyrophosphatase"/>
    <property type="match status" value="1"/>
</dbReference>
<comment type="function">
    <text evidence="7">Catalyzes the hydrolysis of inorganic pyrophosphate (PPi) forming two phosphate ions.</text>
</comment>
<feature type="binding site" evidence="7">
    <location>
        <position position="102"/>
    </location>
    <ligand>
        <name>Mg(2+)</name>
        <dbReference type="ChEBI" id="CHEBI:18420"/>
        <label>1</label>
    </ligand>
</feature>
<keyword evidence="4 7" id="KW-0378">Hydrolase</keyword>
<feature type="binding site" evidence="7">
    <location>
        <position position="141"/>
    </location>
    <ligand>
        <name>substrate</name>
    </ligand>
</feature>
<dbReference type="EC" id="3.6.1.1" evidence="7"/>
<dbReference type="FunFam" id="3.90.80.10:FF:000003">
    <property type="entry name" value="Inorganic pyrophosphatase"/>
    <property type="match status" value="1"/>
</dbReference>
<comment type="similarity">
    <text evidence="7">Belongs to the PPase family.</text>
</comment>
<dbReference type="GO" id="GO:0006796">
    <property type="term" value="P:phosphate-containing compound metabolic process"/>
    <property type="evidence" value="ECO:0007669"/>
    <property type="project" value="InterPro"/>
</dbReference>
<evidence type="ECO:0000256" key="2">
    <source>
        <dbReference type="ARBA" id="ARBA00022490"/>
    </source>
</evidence>
<dbReference type="Gene3D" id="3.90.80.10">
    <property type="entry name" value="Inorganic pyrophosphatase"/>
    <property type="match status" value="1"/>
</dbReference>
<evidence type="ECO:0000256" key="5">
    <source>
        <dbReference type="ARBA" id="ARBA00022842"/>
    </source>
</evidence>
<dbReference type="GO" id="GO:0004427">
    <property type="term" value="F:inorganic diphosphate phosphatase activity"/>
    <property type="evidence" value="ECO:0007669"/>
    <property type="project" value="UniProtKB-UniRule"/>
</dbReference>
<feature type="binding site" evidence="7">
    <location>
        <position position="55"/>
    </location>
    <ligand>
        <name>substrate</name>
    </ligand>
</feature>
<feature type="binding site" evidence="7">
    <location>
        <position position="70"/>
    </location>
    <ligand>
        <name>Mg(2+)</name>
        <dbReference type="ChEBI" id="CHEBI:18420"/>
        <label>2</label>
    </ligand>
</feature>
<evidence type="ECO:0000256" key="7">
    <source>
        <dbReference type="HAMAP-Rule" id="MF_00209"/>
    </source>
</evidence>
<keyword evidence="2 7" id="KW-0963">Cytoplasm</keyword>
<dbReference type="AlphaFoldDB" id="E7G2F3"/>
<comment type="caution">
    <text evidence="8">The sequence shown here is derived from an EMBL/GenBank/DDBJ whole genome shotgun (WGS) entry which is preliminary data.</text>
</comment>
<reference evidence="8 9" key="1">
    <citation type="journal article" date="2011" name="Vet. Res.">
        <title>Genome sequence of Helicobacter suis supports its role in gastric pathology.</title>
        <authorList>
            <person name="Vermoote M."/>
            <person name="Vandekerckhove T.T."/>
            <person name="Flahou B."/>
            <person name="Pasmans F."/>
            <person name="Smet A."/>
            <person name="De Groote D."/>
            <person name="Van Criekinge W."/>
            <person name="Ducatelle R."/>
            <person name="Haesebrouck F."/>
        </authorList>
    </citation>
    <scope>NUCLEOTIDE SEQUENCE [LARGE SCALE GENOMIC DNA]</scope>
    <source>
        <strain evidence="8 9">HS5</strain>
    </source>
</reference>
<dbReference type="Pfam" id="PF00719">
    <property type="entry name" value="Pyrophosphatase"/>
    <property type="match status" value="1"/>
</dbReference>
<dbReference type="InterPro" id="IPR008162">
    <property type="entry name" value="Pyrophosphatase"/>
</dbReference>
<organism evidence="8 9">
    <name type="scientific">Helicobacter suis HS5</name>
    <dbReference type="NCBI Taxonomy" id="710394"/>
    <lineage>
        <taxon>Bacteria</taxon>
        <taxon>Pseudomonadati</taxon>
        <taxon>Campylobacterota</taxon>
        <taxon>Epsilonproteobacteria</taxon>
        <taxon>Campylobacterales</taxon>
        <taxon>Helicobacteraceae</taxon>
        <taxon>Helicobacter</taxon>
    </lineage>
</organism>
<dbReference type="HAMAP" id="MF_00209">
    <property type="entry name" value="Inorganic_PPase"/>
    <property type="match status" value="1"/>
</dbReference>
<evidence type="ECO:0000313" key="8">
    <source>
        <dbReference type="EMBL" id="EFX42451.1"/>
    </source>
</evidence>
<dbReference type="GO" id="GO:0005737">
    <property type="term" value="C:cytoplasm"/>
    <property type="evidence" value="ECO:0007669"/>
    <property type="project" value="UniProtKB-SubCell"/>
</dbReference>